<organism evidence="3 4">
    <name type="scientific">Cognatilysobacter bugurensis</name>
    <dbReference type="NCBI Taxonomy" id="543356"/>
    <lineage>
        <taxon>Bacteria</taxon>
        <taxon>Pseudomonadati</taxon>
        <taxon>Pseudomonadota</taxon>
        <taxon>Gammaproteobacteria</taxon>
        <taxon>Lysobacterales</taxon>
        <taxon>Lysobacteraceae</taxon>
        <taxon>Cognatilysobacter</taxon>
    </lineage>
</organism>
<reference evidence="3" key="2">
    <citation type="submission" date="2020-09" db="EMBL/GenBank/DDBJ databases">
        <authorList>
            <person name="Sun Q."/>
            <person name="Kim S."/>
        </authorList>
    </citation>
    <scope>NUCLEOTIDE SEQUENCE</scope>
    <source>
        <strain evidence="3">KCTC 23077</strain>
    </source>
</reference>
<comment type="caution">
    <text evidence="3">The sequence shown here is derived from an EMBL/GenBank/DDBJ whole genome shotgun (WGS) entry which is preliminary data.</text>
</comment>
<dbReference type="AlphaFoldDB" id="A0A918SYG7"/>
<keyword evidence="1" id="KW-0472">Membrane</keyword>
<dbReference type="Pfam" id="PF09990">
    <property type="entry name" value="DUF2231"/>
    <property type="match status" value="1"/>
</dbReference>
<feature type="transmembrane region" description="Helical" evidence="1">
    <location>
        <begin position="83"/>
        <end position="102"/>
    </location>
</feature>
<keyword evidence="4" id="KW-1185">Reference proteome</keyword>
<sequence>MAATVNRTASLTLHPLHAVLLASTLPLFLGALLTDIAYAKTYHVQWTNFASWLVLAGVMLAGLVLVVAIVGLLRSHRRDARSIAYVALVFALFVLGLINSLVHAKDAWAAMPGGLVLSAVTLLLAVAATWLGFAHRHTGDVA</sequence>
<proteinExistence type="predicted"/>
<evidence type="ECO:0000313" key="3">
    <source>
        <dbReference type="EMBL" id="GHA79213.1"/>
    </source>
</evidence>
<protein>
    <submittedName>
        <fullName evidence="3">Membrane protein</fullName>
    </submittedName>
</protein>
<dbReference type="InterPro" id="IPR019251">
    <property type="entry name" value="DUF2231_TM"/>
</dbReference>
<evidence type="ECO:0000256" key="1">
    <source>
        <dbReference type="SAM" id="Phobius"/>
    </source>
</evidence>
<evidence type="ECO:0000259" key="2">
    <source>
        <dbReference type="Pfam" id="PF09990"/>
    </source>
</evidence>
<name>A0A918SYG7_9GAMM</name>
<feature type="transmembrane region" description="Helical" evidence="1">
    <location>
        <begin position="108"/>
        <end position="133"/>
    </location>
</feature>
<reference evidence="3" key="1">
    <citation type="journal article" date="2014" name="Int. J. Syst. Evol. Microbiol.">
        <title>Complete genome sequence of Corynebacterium casei LMG S-19264T (=DSM 44701T), isolated from a smear-ripened cheese.</title>
        <authorList>
            <consortium name="US DOE Joint Genome Institute (JGI-PGF)"/>
            <person name="Walter F."/>
            <person name="Albersmeier A."/>
            <person name="Kalinowski J."/>
            <person name="Ruckert C."/>
        </authorList>
    </citation>
    <scope>NUCLEOTIDE SEQUENCE</scope>
    <source>
        <strain evidence="3">KCTC 23077</strain>
    </source>
</reference>
<dbReference type="Proteomes" id="UP000646426">
    <property type="component" value="Unassembled WGS sequence"/>
</dbReference>
<dbReference type="RefSeq" id="WP_189455163.1">
    <property type="nucleotide sequence ID" value="NZ_BMYD01000002.1"/>
</dbReference>
<evidence type="ECO:0000313" key="4">
    <source>
        <dbReference type="Proteomes" id="UP000646426"/>
    </source>
</evidence>
<feature type="domain" description="DUF2231" evidence="2">
    <location>
        <begin position="14"/>
        <end position="132"/>
    </location>
</feature>
<dbReference type="EMBL" id="BMYD01000002">
    <property type="protein sequence ID" value="GHA79213.1"/>
    <property type="molecule type" value="Genomic_DNA"/>
</dbReference>
<keyword evidence="1" id="KW-1133">Transmembrane helix</keyword>
<accession>A0A918SYG7</accession>
<feature type="transmembrane region" description="Helical" evidence="1">
    <location>
        <begin position="49"/>
        <end position="71"/>
    </location>
</feature>
<gene>
    <name evidence="3" type="ORF">GCM10007067_15850</name>
</gene>
<keyword evidence="1" id="KW-0812">Transmembrane</keyword>